<evidence type="ECO:0000256" key="3">
    <source>
        <dbReference type="ARBA" id="ARBA00022694"/>
    </source>
</evidence>
<feature type="binding site" evidence="10">
    <location>
        <position position="22"/>
    </location>
    <ligand>
        <name>(6S)-5-formyl-5,6,7,8-tetrahydrofolate</name>
        <dbReference type="ChEBI" id="CHEBI:57457"/>
    </ligand>
</feature>
<feature type="binding site" evidence="10">
    <location>
        <position position="233"/>
    </location>
    <ligand>
        <name>K(+)</name>
        <dbReference type="ChEBI" id="CHEBI:29103"/>
    </ligand>
</feature>
<feature type="binding site" evidence="10">
    <location>
        <position position="87"/>
    </location>
    <ligand>
        <name>(6S)-5-formyl-5,6,7,8-tetrahydrofolate</name>
        <dbReference type="ChEBI" id="CHEBI:57457"/>
    </ligand>
</feature>
<dbReference type="Pfam" id="PF10396">
    <property type="entry name" value="TrmE_N"/>
    <property type="match status" value="1"/>
</dbReference>
<evidence type="ECO:0000256" key="9">
    <source>
        <dbReference type="ARBA" id="ARBA00023134"/>
    </source>
</evidence>
<feature type="binding site" evidence="10">
    <location>
        <begin position="233"/>
        <end position="238"/>
    </location>
    <ligand>
        <name>GTP</name>
        <dbReference type="ChEBI" id="CHEBI:37565"/>
    </ligand>
</feature>
<organism evidence="12 13">
    <name type="scientific">Rummeliibacillus stabekisii</name>
    <dbReference type="NCBI Taxonomy" id="241244"/>
    <lineage>
        <taxon>Bacteria</taxon>
        <taxon>Bacillati</taxon>
        <taxon>Bacillota</taxon>
        <taxon>Bacilli</taxon>
        <taxon>Bacillales</taxon>
        <taxon>Caryophanaceae</taxon>
        <taxon>Rummeliibacillus</taxon>
    </lineage>
</organism>
<dbReference type="GO" id="GO:0005829">
    <property type="term" value="C:cytosol"/>
    <property type="evidence" value="ECO:0007669"/>
    <property type="project" value="TreeGrafter"/>
</dbReference>
<comment type="cofactor">
    <cofactor evidence="10">
        <name>K(+)</name>
        <dbReference type="ChEBI" id="CHEBI:29103"/>
    </cofactor>
    <text evidence="10">Binds 1 potassium ion per subunit.</text>
</comment>
<evidence type="ECO:0000256" key="1">
    <source>
        <dbReference type="ARBA" id="ARBA00011043"/>
    </source>
</evidence>
<dbReference type="InterPro" id="IPR005225">
    <property type="entry name" value="Small_GTP-bd"/>
</dbReference>
<dbReference type="SUPFAM" id="SSF116878">
    <property type="entry name" value="TrmE connector domain"/>
    <property type="match status" value="1"/>
</dbReference>
<keyword evidence="9 10" id="KW-0342">GTP-binding</keyword>
<dbReference type="GO" id="GO:0005525">
    <property type="term" value="F:GTP binding"/>
    <property type="evidence" value="ECO:0007669"/>
    <property type="project" value="UniProtKB-UniRule"/>
</dbReference>
<dbReference type="PANTHER" id="PTHR42714:SF2">
    <property type="entry name" value="TRNA MODIFICATION GTPASE GTPBP3, MITOCHONDRIAL"/>
    <property type="match status" value="1"/>
</dbReference>
<keyword evidence="8 10" id="KW-0630">Potassium</keyword>
<dbReference type="GO" id="GO:0030488">
    <property type="term" value="P:tRNA methylation"/>
    <property type="evidence" value="ECO:0007669"/>
    <property type="project" value="TreeGrafter"/>
</dbReference>
<dbReference type="RefSeq" id="WP_066791195.1">
    <property type="nucleotide sequence ID" value="NZ_BJVD01000010.1"/>
</dbReference>
<feature type="binding site" evidence="10">
    <location>
        <begin position="277"/>
        <end position="280"/>
    </location>
    <ligand>
        <name>GTP</name>
        <dbReference type="ChEBI" id="CHEBI:37565"/>
    </ligand>
</feature>
<evidence type="ECO:0000256" key="4">
    <source>
        <dbReference type="ARBA" id="ARBA00022723"/>
    </source>
</evidence>
<dbReference type="InterPro" id="IPR025867">
    <property type="entry name" value="MnmE_helical"/>
</dbReference>
<evidence type="ECO:0000256" key="6">
    <source>
        <dbReference type="ARBA" id="ARBA00022801"/>
    </source>
</evidence>
<comment type="subcellular location">
    <subcellularLocation>
        <location evidence="10">Cytoplasm</location>
    </subcellularLocation>
</comment>
<dbReference type="AlphaFoldDB" id="A0A143HFW2"/>
<evidence type="ECO:0000256" key="7">
    <source>
        <dbReference type="ARBA" id="ARBA00022842"/>
    </source>
</evidence>
<proteinExistence type="inferred from homology"/>
<dbReference type="CDD" id="cd14858">
    <property type="entry name" value="TrmE_N"/>
    <property type="match status" value="1"/>
</dbReference>
<dbReference type="PRINTS" id="PR00449">
    <property type="entry name" value="RASTRNSFRMNG"/>
</dbReference>
<dbReference type="InterPro" id="IPR004520">
    <property type="entry name" value="GTPase_MnmE"/>
</dbReference>
<dbReference type="EC" id="3.6.-.-" evidence="10"/>
<feature type="binding site" evidence="10">
    <location>
        <position position="237"/>
    </location>
    <ligand>
        <name>Mg(2+)</name>
        <dbReference type="ChEBI" id="CHEBI:18420"/>
    </ligand>
</feature>
<dbReference type="InterPro" id="IPR027266">
    <property type="entry name" value="TrmE/GcvT-like"/>
</dbReference>
<dbReference type="GO" id="GO:0042802">
    <property type="term" value="F:identical protein binding"/>
    <property type="evidence" value="ECO:0007669"/>
    <property type="project" value="UniProtKB-ARBA"/>
</dbReference>
<evidence type="ECO:0000256" key="5">
    <source>
        <dbReference type="ARBA" id="ARBA00022741"/>
    </source>
</evidence>
<keyword evidence="5 10" id="KW-0547">Nucleotide-binding</keyword>
<dbReference type="Proteomes" id="UP000076021">
    <property type="component" value="Chromosome"/>
</dbReference>
<dbReference type="CDD" id="cd04164">
    <property type="entry name" value="trmE"/>
    <property type="match status" value="1"/>
</dbReference>
<dbReference type="Gene3D" id="1.20.120.430">
    <property type="entry name" value="tRNA modification GTPase MnmE domain 2"/>
    <property type="match status" value="1"/>
</dbReference>
<accession>A0A143HFW2</accession>
<evidence type="ECO:0000313" key="12">
    <source>
        <dbReference type="EMBL" id="AMX00628.1"/>
    </source>
</evidence>
<dbReference type="GO" id="GO:0002098">
    <property type="term" value="P:tRNA wobble uridine modification"/>
    <property type="evidence" value="ECO:0007669"/>
    <property type="project" value="TreeGrafter"/>
</dbReference>
<keyword evidence="3 10" id="KW-0819">tRNA processing</keyword>
<dbReference type="Pfam" id="PF12631">
    <property type="entry name" value="MnmE_helical"/>
    <property type="match status" value="1"/>
</dbReference>
<protein>
    <recommendedName>
        <fullName evidence="10">tRNA modification GTPase MnmE</fullName>
        <ecNumber evidence="10">3.6.-.-</ecNumber>
    </recommendedName>
</protein>
<reference evidence="13" key="2">
    <citation type="submission" date="2016-03" db="EMBL/GenBank/DDBJ databases">
        <authorList>
            <person name="Ploux O."/>
        </authorList>
    </citation>
    <scope>NUCLEOTIDE SEQUENCE [LARGE SCALE GENOMIC DNA]</scope>
    <source>
        <strain evidence="13">PP9</strain>
    </source>
</reference>
<dbReference type="Pfam" id="PF01926">
    <property type="entry name" value="MMR_HSR1"/>
    <property type="match status" value="1"/>
</dbReference>
<feature type="binding site" evidence="10">
    <location>
        <position position="258"/>
    </location>
    <ligand>
        <name>Mg(2+)</name>
        <dbReference type="ChEBI" id="CHEBI:18420"/>
    </ligand>
</feature>
<dbReference type="KEGG" id="rst:ATY39_15105"/>
<dbReference type="PROSITE" id="PS51709">
    <property type="entry name" value="G_TRME"/>
    <property type="match status" value="1"/>
</dbReference>
<dbReference type="SUPFAM" id="SSF52540">
    <property type="entry name" value="P-loop containing nucleoside triphosphate hydrolases"/>
    <property type="match status" value="1"/>
</dbReference>
<dbReference type="NCBIfam" id="TIGR00450">
    <property type="entry name" value="mnmE_trmE_thdF"/>
    <property type="match status" value="1"/>
</dbReference>
<dbReference type="InterPro" id="IPR006073">
    <property type="entry name" value="GTP-bd"/>
</dbReference>
<comment type="function">
    <text evidence="10">Exhibits a very high intrinsic GTPase hydrolysis rate. Involved in the addition of a carboxymethylaminomethyl (cmnm) group at the wobble position (U34) of certain tRNAs, forming tRNA-cmnm(5)s(2)U34.</text>
</comment>
<feature type="binding site" evidence="10">
    <location>
        <position position="257"/>
    </location>
    <ligand>
        <name>K(+)</name>
        <dbReference type="ChEBI" id="CHEBI:29103"/>
    </ligand>
</feature>
<keyword evidence="4 10" id="KW-0479">Metal-binding</keyword>
<dbReference type="InterPro" id="IPR027417">
    <property type="entry name" value="P-loop_NTPase"/>
</dbReference>
<dbReference type="FunFam" id="3.30.1360.120:FF:000003">
    <property type="entry name" value="tRNA modification GTPase MnmE"/>
    <property type="match status" value="1"/>
</dbReference>
<dbReference type="EMBL" id="CP014806">
    <property type="protein sequence ID" value="AMX00628.1"/>
    <property type="molecule type" value="Genomic_DNA"/>
</dbReference>
<dbReference type="FunFam" id="3.40.50.300:FF:000494">
    <property type="entry name" value="tRNA modification GTPase MnmE"/>
    <property type="match status" value="1"/>
</dbReference>
<feature type="binding site" evidence="10">
    <location>
        <position position="126"/>
    </location>
    <ligand>
        <name>(6S)-5-formyl-5,6,7,8-tetrahydrofolate</name>
        <dbReference type="ChEBI" id="CHEBI:57457"/>
    </ligand>
</feature>
<comment type="subunit">
    <text evidence="10">Homodimer. Heterotetramer of two MnmE and two MnmG subunits.</text>
</comment>
<dbReference type="Gene3D" id="3.30.1360.120">
    <property type="entry name" value="Probable tRNA modification gtpase trme, domain 1"/>
    <property type="match status" value="1"/>
</dbReference>
<dbReference type="GO" id="GO:0003924">
    <property type="term" value="F:GTPase activity"/>
    <property type="evidence" value="ECO:0007669"/>
    <property type="project" value="UniProtKB-UniRule"/>
</dbReference>
<dbReference type="Gene3D" id="3.40.50.300">
    <property type="entry name" value="P-loop containing nucleotide triphosphate hydrolases"/>
    <property type="match status" value="1"/>
</dbReference>
<dbReference type="InterPro" id="IPR018948">
    <property type="entry name" value="GTP-bd_TrmE_N"/>
</dbReference>
<dbReference type="NCBIfam" id="TIGR00231">
    <property type="entry name" value="small_GTP"/>
    <property type="match status" value="1"/>
</dbReference>
<dbReference type="NCBIfam" id="NF003661">
    <property type="entry name" value="PRK05291.1-3"/>
    <property type="match status" value="1"/>
</dbReference>
<reference evidence="12 13" key="1">
    <citation type="journal article" date="2016" name="Genome Announc.">
        <title>Whole-Genome Sequence of Rummeliibacillus stabekisii Strain PP9 Isolated from Antarctic Soil.</title>
        <authorList>
            <person name="da Mota F.F."/>
            <person name="Vollu R.E."/>
            <person name="Jurelevicius D."/>
            <person name="Seldin L."/>
        </authorList>
    </citation>
    <scope>NUCLEOTIDE SEQUENCE [LARGE SCALE GENOMIC DNA]</scope>
    <source>
        <strain evidence="12 13">PP9</strain>
    </source>
</reference>
<comment type="similarity">
    <text evidence="1 10 11">Belongs to the TRAFAC class TrmE-Era-EngA-EngB-Septin-like GTPase superfamily. TrmE GTPase family.</text>
</comment>
<feature type="binding site" evidence="10">
    <location>
        <position position="461"/>
    </location>
    <ligand>
        <name>(6S)-5-formyl-5,6,7,8-tetrahydrofolate</name>
        <dbReference type="ChEBI" id="CHEBI:57457"/>
    </ligand>
</feature>
<dbReference type="InterPro" id="IPR027368">
    <property type="entry name" value="MnmE_dom2"/>
</dbReference>
<evidence type="ECO:0000256" key="2">
    <source>
        <dbReference type="ARBA" id="ARBA00022490"/>
    </source>
</evidence>
<feature type="binding site" evidence="10">
    <location>
        <position position="254"/>
    </location>
    <ligand>
        <name>K(+)</name>
        <dbReference type="ChEBI" id="CHEBI:29103"/>
    </ligand>
</feature>
<evidence type="ECO:0000313" key="13">
    <source>
        <dbReference type="Proteomes" id="UP000076021"/>
    </source>
</evidence>
<evidence type="ECO:0000256" key="11">
    <source>
        <dbReference type="RuleBase" id="RU003313"/>
    </source>
</evidence>
<keyword evidence="6 10" id="KW-0378">Hydrolase</keyword>
<evidence type="ECO:0000256" key="8">
    <source>
        <dbReference type="ARBA" id="ARBA00022958"/>
    </source>
</evidence>
<gene>
    <name evidence="10" type="primary">mnmE</name>
    <name evidence="10" type="synonym">trmE</name>
    <name evidence="12" type="ORF">ATY39_15105</name>
</gene>
<dbReference type="OrthoDB" id="9805918at2"/>
<keyword evidence="2 10" id="KW-0963">Cytoplasm</keyword>
<keyword evidence="13" id="KW-1185">Reference proteome</keyword>
<dbReference type="InterPro" id="IPR031168">
    <property type="entry name" value="G_TrmE"/>
</dbReference>
<evidence type="ECO:0000256" key="10">
    <source>
        <dbReference type="HAMAP-Rule" id="MF_00379"/>
    </source>
</evidence>
<keyword evidence="7 10" id="KW-0460">Magnesium</keyword>
<sequence>MEFDTIAAISTPMGEGAIAIVRLSGDQAVEIADRIFSLPSGKKLSSKKSHTIHYGHLKEVETGEVVEEVMVSLMRGPKTFTREDVVEINCHGGLVSVNRVLQLVLRNGARMAEPGEFTKRAFLNGRIDLSQAEAVMDLIRAKTDRAMNVALNQMDGKLSRLINQLRQALIEVLAQVEVNIDYPEYDDVEEMTIPLMLEKATWVKSEVEKLLQTSSQGKILREGLSTVILGRPNVGKSSLLNSLVQENKAIVTDVAGTTRDIIEEYVNVRGVPLRLVDTAGIRETEDIVERIGVERSRQVLKEADLILLVVNYHEELTEEDRRLFDTIQNMDYIVVVNKTDLTQKIDIDEVKQLAGERRVVTTSLLQEEGVAELEEAIAALFFEGSVEANDLTYVSNARHIALLHQALDRIQDAITAAEAGVPVDMIQIDVTRAWEILGEIVGDTVQDSLINQLFSQFCLGK</sequence>
<feature type="binding site" evidence="10">
    <location>
        <begin position="252"/>
        <end position="258"/>
    </location>
    <ligand>
        <name>GTP</name>
        <dbReference type="ChEBI" id="CHEBI:37565"/>
    </ligand>
</feature>
<dbReference type="STRING" id="241244.ATY39_15105"/>
<dbReference type="PANTHER" id="PTHR42714">
    <property type="entry name" value="TRNA MODIFICATION GTPASE GTPBP3"/>
    <property type="match status" value="1"/>
</dbReference>
<dbReference type="GO" id="GO:0046872">
    <property type="term" value="F:metal ion binding"/>
    <property type="evidence" value="ECO:0007669"/>
    <property type="project" value="UniProtKB-KW"/>
</dbReference>
<feature type="binding site" evidence="10">
    <location>
        <position position="252"/>
    </location>
    <ligand>
        <name>K(+)</name>
        <dbReference type="ChEBI" id="CHEBI:29103"/>
    </ligand>
</feature>
<name>A0A143HFW2_9BACL</name>
<comment type="caution">
    <text evidence="10">Lacks conserved residue(s) required for the propagation of feature annotation.</text>
</comment>
<dbReference type="HAMAP" id="MF_00379">
    <property type="entry name" value="GTPase_MnmE"/>
    <property type="match status" value="1"/>
</dbReference>